<evidence type="ECO:0000313" key="1">
    <source>
        <dbReference type="EMBL" id="KAJ9492158.1"/>
    </source>
</evidence>
<protein>
    <submittedName>
        <fullName evidence="1">Uncharacterized protein</fullName>
    </submittedName>
</protein>
<evidence type="ECO:0000313" key="2">
    <source>
        <dbReference type="Proteomes" id="UP001227192"/>
    </source>
</evidence>
<sequence length="95" mass="11268">MHITTVWGYRFPKEFGPFRRPSTRLHRVNRTTFSFLCLQLYDALFDLLTPLFICQQRFLSIAVHSDRLGLGLFGFEDPPLGRHCYNLPLDWRVTH</sequence>
<name>A0AAI9TRN7_PENTH</name>
<accession>A0AAI9TRN7</accession>
<reference evidence="1" key="1">
    <citation type="submission" date="2015-06" db="EMBL/GenBank/DDBJ databases">
        <authorList>
            <person name="Nguyen H."/>
        </authorList>
    </citation>
    <scope>NUCLEOTIDE SEQUENCE</scope>
    <source>
        <strain evidence="1">DAOM 180753</strain>
    </source>
</reference>
<proteinExistence type="predicted"/>
<dbReference type="AlphaFoldDB" id="A0AAI9TRN7"/>
<comment type="caution">
    <text evidence="1">The sequence shown here is derived from an EMBL/GenBank/DDBJ whole genome shotgun (WGS) entry which is preliminary data.</text>
</comment>
<keyword evidence="2" id="KW-1185">Reference proteome</keyword>
<organism evidence="1 2">
    <name type="scientific">Penicillium thymicola</name>
    <dbReference type="NCBI Taxonomy" id="293382"/>
    <lineage>
        <taxon>Eukaryota</taxon>
        <taxon>Fungi</taxon>
        <taxon>Dikarya</taxon>
        <taxon>Ascomycota</taxon>
        <taxon>Pezizomycotina</taxon>
        <taxon>Eurotiomycetes</taxon>
        <taxon>Eurotiomycetidae</taxon>
        <taxon>Eurotiales</taxon>
        <taxon>Aspergillaceae</taxon>
        <taxon>Penicillium</taxon>
    </lineage>
</organism>
<reference evidence="1" key="2">
    <citation type="journal article" date="2016" name="Fungal Biol.">
        <title>Ochratoxin A production by Penicillium thymicola.</title>
        <authorList>
            <person name="Nguyen H.D.T."/>
            <person name="McMullin D.R."/>
            <person name="Ponomareva E."/>
            <person name="Riley R."/>
            <person name="Pomraning K.R."/>
            <person name="Baker S.E."/>
            <person name="Seifert K.A."/>
        </authorList>
    </citation>
    <scope>NUCLEOTIDE SEQUENCE</scope>
    <source>
        <strain evidence="1">DAOM 180753</strain>
    </source>
</reference>
<dbReference type="EMBL" id="LACB01000017">
    <property type="protein sequence ID" value="KAJ9492158.1"/>
    <property type="molecule type" value="Genomic_DNA"/>
</dbReference>
<gene>
    <name evidence="1" type="ORF">VN97_g1094</name>
</gene>
<dbReference type="Proteomes" id="UP001227192">
    <property type="component" value="Unassembled WGS sequence"/>
</dbReference>